<organism evidence="1 2">
    <name type="scientific">Pseudenterobacter timonensis</name>
    <dbReference type="NCBI Taxonomy" id="1755099"/>
    <lineage>
        <taxon>Bacteria</taxon>
        <taxon>Pseudomonadati</taxon>
        <taxon>Pseudomonadota</taxon>
        <taxon>Gammaproteobacteria</taxon>
        <taxon>Enterobacterales</taxon>
        <taxon>Enterobacteriaceae</taxon>
        <taxon>Pseudenterobacter</taxon>
    </lineage>
</organism>
<dbReference type="AlphaFoldDB" id="A0AAE4DK19"/>
<accession>A0AAE4DK19</accession>
<dbReference type="RefSeq" id="WP_310824131.1">
    <property type="nucleotide sequence ID" value="NZ_JAQGEC010000001.1"/>
</dbReference>
<dbReference type="Proteomes" id="UP001248822">
    <property type="component" value="Unassembled WGS sequence"/>
</dbReference>
<protein>
    <submittedName>
        <fullName evidence="1">Uncharacterized protein</fullName>
    </submittedName>
</protein>
<evidence type="ECO:0000313" key="1">
    <source>
        <dbReference type="EMBL" id="MDR9888952.1"/>
    </source>
</evidence>
<sequence>MAKKITDDRKKNLKVVLRQTITPLTAMKPMGGSPTRNSDL</sequence>
<name>A0AAE4DK19_9ENTR</name>
<comment type="caution">
    <text evidence="1">The sequence shown here is derived from an EMBL/GenBank/DDBJ whole genome shotgun (WGS) entry which is preliminary data.</text>
</comment>
<gene>
    <name evidence="1" type="ORF">O7047_01700</name>
</gene>
<reference evidence="1" key="1">
    <citation type="submission" date="2022-12" db="EMBL/GenBank/DDBJ databases">
        <title>NDM-1 containing novel ST 2018 Pseudenterobacter timonensis.</title>
        <authorList>
            <person name="Halder G."/>
            <person name="Mandal S."/>
            <person name="Dutta S."/>
        </authorList>
    </citation>
    <scope>NUCLEOTIDE SEQUENCE</scope>
    <source>
        <strain evidence="1">CNCI147</strain>
    </source>
</reference>
<dbReference type="EMBL" id="JAQGEC010000001">
    <property type="protein sequence ID" value="MDR9888952.1"/>
    <property type="molecule type" value="Genomic_DNA"/>
</dbReference>
<evidence type="ECO:0000313" key="2">
    <source>
        <dbReference type="Proteomes" id="UP001248822"/>
    </source>
</evidence>
<proteinExistence type="predicted"/>